<protein>
    <recommendedName>
        <fullName evidence="4">Protein kinase domain-containing protein</fullName>
    </recommendedName>
</protein>
<dbReference type="STRING" id="985895.E4ZWE4"/>
<dbReference type="Proteomes" id="UP000002668">
    <property type="component" value="Genome"/>
</dbReference>
<sequence length="401" mass="44327">MTKTSKNPNRTHVLNFFYDDEDSSALTVLVNDVRFHIIINPKDLQKSHEKPIYYECPDKVSALCKAEERGEQATEDAQSKSPNGKNVHNGGSGDSGIDVTAVEEDDTADDQDQVSVSAGVEPQNWILSALGDITEQYAPPHREPEEATLYGWYHGPAYFYNMSISSGALTPALLQTTDDLSQRIANLISKWKIPKCLQNDNIPPFQPQQPPHSGDVYVFKPVVSDKPASTKREIDILWKIQGLELDIRAPRLLGFVAHETSKTEIMGFLLSHIEAPPPLTTLLKANHVIVDAQDELWIIDFGGSYTEGWVDPELAETLEGDEMGLDEVVAALEDPERNTFESVGLGTGSEGETTLSREGLETANGNAREKRNREDDEGMDGEVKGSKRKHEGGDENTPKEE</sequence>
<evidence type="ECO:0000313" key="2">
    <source>
        <dbReference type="EMBL" id="CBX95920.1"/>
    </source>
</evidence>
<evidence type="ECO:0008006" key="4">
    <source>
        <dbReference type="Google" id="ProtNLM"/>
    </source>
</evidence>
<dbReference type="InParanoid" id="E4ZWE4"/>
<keyword evidence="3" id="KW-1185">Reference proteome</keyword>
<feature type="region of interest" description="Disordered" evidence="1">
    <location>
        <begin position="335"/>
        <end position="401"/>
    </location>
</feature>
<feature type="compositionally biased region" description="Basic and acidic residues" evidence="1">
    <location>
        <begin position="381"/>
        <end position="401"/>
    </location>
</feature>
<accession>E4ZWE4</accession>
<name>E4ZWE4_LEPMJ</name>
<evidence type="ECO:0000313" key="3">
    <source>
        <dbReference type="Proteomes" id="UP000002668"/>
    </source>
</evidence>
<dbReference type="VEuPathDB" id="FungiDB:LEMA_P030720.1"/>
<dbReference type="eggNOG" id="ENOG502SQ23">
    <property type="taxonomic scope" value="Eukaryota"/>
</dbReference>
<reference evidence="3" key="1">
    <citation type="journal article" date="2011" name="Nat. Commun.">
        <title>Effector diversification within compartments of the Leptosphaeria maculans genome affected by Repeat-Induced Point mutations.</title>
        <authorList>
            <person name="Rouxel T."/>
            <person name="Grandaubert J."/>
            <person name="Hane J.K."/>
            <person name="Hoede C."/>
            <person name="van de Wouw A.P."/>
            <person name="Couloux A."/>
            <person name="Dominguez V."/>
            <person name="Anthouard V."/>
            <person name="Bally P."/>
            <person name="Bourras S."/>
            <person name="Cozijnsen A.J."/>
            <person name="Ciuffetti L.M."/>
            <person name="Degrave A."/>
            <person name="Dilmaghani A."/>
            <person name="Duret L."/>
            <person name="Fudal I."/>
            <person name="Goodwin S.B."/>
            <person name="Gout L."/>
            <person name="Glaser N."/>
            <person name="Linglin J."/>
            <person name="Kema G.H.J."/>
            <person name="Lapalu N."/>
            <person name="Lawrence C.B."/>
            <person name="May K."/>
            <person name="Meyer M."/>
            <person name="Ollivier B."/>
            <person name="Poulain J."/>
            <person name="Schoch C.L."/>
            <person name="Simon A."/>
            <person name="Spatafora J.W."/>
            <person name="Stachowiak A."/>
            <person name="Turgeon B.G."/>
            <person name="Tyler B.M."/>
            <person name="Vincent D."/>
            <person name="Weissenbach J."/>
            <person name="Amselem J."/>
            <person name="Quesneville H."/>
            <person name="Oliver R.P."/>
            <person name="Wincker P."/>
            <person name="Balesdent M.-H."/>
            <person name="Howlett B.J."/>
        </authorList>
    </citation>
    <scope>NUCLEOTIDE SEQUENCE [LARGE SCALE GENOMIC DNA]</scope>
    <source>
        <strain evidence="3">JN3 / isolate v23.1.3 / race Av1-4-5-6-7-8</strain>
    </source>
</reference>
<dbReference type="HOGENOM" id="CLU_035264_6_0_1"/>
<organism evidence="3">
    <name type="scientific">Leptosphaeria maculans (strain JN3 / isolate v23.1.3 / race Av1-4-5-6-7-8)</name>
    <name type="common">Blackleg fungus</name>
    <name type="synonym">Phoma lingam</name>
    <dbReference type="NCBI Taxonomy" id="985895"/>
    <lineage>
        <taxon>Eukaryota</taxon>
        <taxon>Fungi</taxon>
        <taxon>Dikarya</taxon>
        <taxon>Ascomycota</taxon>
        <taxon>Pezizomycotina</taxon>
        <taxon>Dothideomycetes</taxon>
        <taxon>Pleosporomycetidae</taxon>
        <taxon>Pleosporales</taxon>
        <taxon>Pleosporineae</taxon>
        <taxon>Leptosphaeriaceae</taxon>
        <taxon>Plenodomus</taxon>
        <taxon>Plenodomus lingam/Leptosphaeria maculans species complex</taxon>
    </lineage>
</organism>
<gene>
    <name evidence="2" type="ORF">LEMA_P030720.1</name>
</gene>
<feature type="region of interest" description="Disordered" evidence="1">
    <location>
        <begin position="67"/>
        <end position="98"/>
    </location>
</feature>
<proteinExistence type="predicted"/>
<evidence type="ECO:0000256" key="1">
    <source>
        <dbReference type="SAM" id="MobiDB-lite"/>
    </source>
</evidence>
<dbReference type="AlphaFoldDB" id="E4ZWE4"/>
<feature type="compositionally biased region" description="Polar residues" evidence="1">
    <location>
        <begin position="75"/>
        <end position="86"/>
    </location>
</feature>
<dbReference type="OrthoDB" id="4062651at2759"/>
<dbReference type="EMBL" id="FP929127">
    <property type="protein sequence ID" value="CBX95920.1"/>
    <property type="molecule type" value="Genomic_DNA"/>
</dbReference>